<evidence type="ECO:0000256" key="6">
    <source>
        <dbReference type="ARBA" id="ARBA00022840"/>
    </source>
</evidence>
<dbReference type="PANTHER" id="PTHR47964:SF1">
    <property type="entry name" value="ATP-DEPENDENT DNA HELICASE HOMOLOG RECG, CHLOROPLASTIC"/>
    <property type="match status" value="1"/>
</dbReference>
<dbReference type="Pfam" id="PF17757">
    <property type="entry name" value="UvrB_inter"/>
    <property type="match status" value="1"/>
</dbReference>
<dbReference type="InterPro" id="IPR011545">
    <property type="entry name" value="DEAD/DEAH_box_helicase_dom"/>
</dbReference>
<keyword evidence="3 9" id="KW-0227">DNA damage</keyword>
<evidence type="ECO:0000256" key="2">
    <source>
        <dbReference type="ARBA" id="ARBA00022741"/>
    </source>
</evidence>
<dbReference type="InterPro" id="IPR027417">
    <property type="entry name" value="P-loop_NTPase"/>
</dbReference>
<dbReference type="Gene3D" id="3.90.1150.50">
    <property type="entry name" value="Transcription-repair-coupling factor, D7 domain"/>
    <property type="match status" value="1"/>
</dbReference>
<evidence type="ECO:0000256" key="9">
    <source>
        <dbReference type="HAMAP-Rule" id="MF_00969"/>
    </source>
</evidence>
<dbReference type="InterPro" id="IPR047112">
    <property type="entry name" value="RecG/Mfd"/>
</dbReference>
<keyword evidence="7 9" id="KW-0238">DNA-binding</keyword>
<dbReference type="PROSITE" id="PS51192">
    <property type="entry name" value="HELICASE_ATP_BIND_1"/>
    <property type="match status" value="1"/>
</dbReference>
<evidence type="ECO:0000256" key="4">
    <source>
        <dbReference type="ARBA" id="ARBA00022801"/>
    </source>
</evidence>
<dbReference type="Proteomes" id="UP000672602">
    <property type="component" value="Unassembled WGS sequence"/>
</dbReference>
<comment type="subcellular location">
    <subcellularLocation>
        <location evidence="9">Cytoplasm</location>
    </subcellularLocation>
</comment>
<evidence type="ECO:0000313" key="12">
    <source>
        <dbReference type="EMBL" id="MBP5855555.1"/>
    </source>
</evidence>
<dbReference type="Pfam" id="PF02559">
    <property type="entry name" value="CarD_TRCF_RID"/>
    <property type="match status" value="1"/>
</dbReference>
<keyword evidence="8 9" id="KW-0234">DNA repair</keyword>
<dbReference type="InterPro" id="IPR004576">
    <property type="entry name" value="Mfd"/>
</dbReference>
<keyword evidence="1 9" id="KW-0963">Cytoplasm</keyword>
<reference evidence="12" key="1">
    <citation type="submission" date="2021-04" db="EMBL/GenBank/DDBJ databases">
        <authorList>
            <person name="Zhang D.-C."/>
        </authorList>
    </citation>
    <scope>NUCLEOTIDE SEQUENCE</scope>
    <source>
        <strain evidence="12">CGMCC 1.15697</strain>
    </source>
</reference>
<dbReference type="GO" id="GO:0006355">
    <property type="term" value="P:regulation of DNA-templated transcription"/>
    <property type="evidence" value="ECO:0007669"/>
    <property type="project" value="UniProtKB-UniRule"/>
</dbReference>
<evidence type="ECO:0000256" key="3">
    <source>
        <dbReference type="ARBA" id="ARBA00022763"/>
    </source>
</evidence>
<feature type="domain" description="Helicase C-terminal" evidence="11">
    <location>
        <begin position="834"/>
        <end position="988"/>
    </location>
</feature>
<dbReference type="HAMAP" id="MF_00969">
    <property type="entry name" value="TRCF"/>
    <property type="match status" value="1"/>
</dbReference>
<dbReference type="SUPFAM" id="SSF141259">
    <property type="entry name" value="CarD-like"/>
    <property type="match status" value="1"/>
</dbReference>
<dbReference type="InterPro" id="IPR048635">
    <property type="entry name" value="MFD_D3"/>
</dbReference>
<keyword evidence="2 9" id="KW-0547">Nucleotide-binding</keyword>
<dbReference type="Gene3D" id="3.40.50.11140">
    <property type="match status" value="1"/>
</dbReference>
<dbReference type="Pfam" id="PF21132">
    <property type="entry name" value="MFD_D3"/>
    <property type="match status" value="1"/>
</dbReference>
<keyword evidence="13" id="KW-1185">Reference proteome</keyword>
<dbReference type="Gene3D" id="3.40.50.11180">
    <property type="match status" value="1"/>
</dbReference>
<dbReference type="Gene3D" id="2.40.10.170">
    <property type="match status" value="1"/>
</dbReference>
<dbReference type="SMART" id="SM01058">
    <property type="entry name" value="CarD_TRCF"/>
    <property type="match status" value="1"/>
</dbReference>
<evidence type="ECO:0000313" key="13">
    <source>
        <dbReference type="Proteomes" id="UP000672602"/>
    </source>
</evidence>
<proteinExistence type="inferred from homology"/>
<dbReference type="GO" id="GO:0000716">
    <property type="term" value="P:transcription-coupled nucleotide-excision repair, DNA damage recognition"/>
    <property type="evidence" value="ECO:0007669"/>
    <property type="project" value="UniProtKB-UniRule"/>
</dbReference>
<comment type="similarity">
    <text evidence="9">In the N-terminal section; belongs to the UvrB family.</text>
</comment>
<dbReference type="EMBL" id="JAGMWN010000001">
    <property type="protein sequence ID" value="MBP5855555.1"/>
    <property type="molecule type" value="Genomic_DNA"/>
</dbReference>
<dbReference type="GO" id="GO:0005737">
    <property type="term" value="C:cytoplasm"/>
    <property type="evidence" value="ECO:0007669"/>
    <property type="project" value="UniProtKB-SubCell"/>
</dbReference>
<comment type="caution">
    <text evidence="12">The sequence shown here is derived from an EMBL/GenBank/DDBJ whole genome shotgun (WGS) entry which is preliminary data.</text>
</comment>
<keyword evidence="5" id="KW-0347">Helicase</keyword>
<keyword evidence="4 9" id="KW-0378">Hydrolase</keyword>
<dbReference type="InterPro" id="IPR041471">
    <property type="entry name" value="UvrB_inter"/>
</dbReference>
<dbReference type="CDD" id="cd17991">
    <property type="entry name" value="DEXHc_TRCF"/>
    <property type="match status" value="1"/>
</dbReference>
<feature type="domain" description="Helicase ATP-binding" evidence="10">
    <location>
        <begin position="652"/>
        <end position="813"/>
    </location>
</feature>
<sequence>MPEPGSSHPEALTDSRVTSLSDLTNRPGPATIAGAPEGADALVLAHLARAADAPILFVGRDETRMARMGDLLGFIDPELRALSFPAWDCLPYDRVSPNSTSVARRLETLTRLAGEGGAGRGTVLLTTVAAVTQRVPTRERLKDAALVLKPGDSASLDLLSDFFTKNGYRRADTVREAGEYAVRGGILDVFPPGEEEPLRLDFFGDELETVRRFDAMSQRSTGETDGLSLKPVSEIMLDRDSIDRFRQAYRRLFGGSTEGDQLFEAVSEGRRPPGVEHWLPLFHEGMETLFDYLPEGPVILDHQSDEAVTARLDLVRDHHAARQEDLEIALKRKDADAPPLYKPLPPDMLYLTDRDWKAALDRRAHLHLTPFAADADLAASAEVGDIVDFGAHRVPDFAAARTDPNTNIYEAVAARVKHQGAKPTLIAAASEGSRERLKLLLGEGGLKDLPTVPDWSRAVAQPGGVAGIAVLNLDHGFETDGIQLITESDILGERMARPARRRRRGEEFISELSAIEVGDIVVHVDHGIGRYDGLETLTVDGAPHDCLRLIYSGGDKLFLPVENLEVLTKYGSEDSEVQLDKLGGVAWQARKARIKERVREMADQLLKIAAQRQLKKADQLSPTEGAYDEFVARFPFAETEDQARAIEDVAEDLQSGKPMDRLICGDVGFGKTEVALRAAFLAVMNGLQVAVVVPTTLLARQHYKLFRERFQGLPVKIGQLSRLATPKEAAETKAGLSDGTLDIVVGTHAVLSKSVSFRHLGLMIVDEEQHFGVGQKERLKQLRANVHVLTLTATPIPRTLQMALAGVREMSIIATPPVDRLAVRTFVLPYDPMVLREAIRRERFRGGQIFYVCPRVADLDRVRERLRDLAPDASVAMAHGRMGAAELEIVMSDFVDGKYDILLSTNIVESGLDIPNANTMIVHRSDMFGLAQLYQLRGRIGRGKQRAYCYLTLPPGRMLSETARKRLDVMQTLDGLGAGFTLASHDLDIRGAGNLLGDEQSGQVREVGVELYQRMLEEAVAAARDDVAAEEVEETWSPTITLGTAVLIPEKYVGDLSVRLGLYRRLSALKDRKEIDAFAVELVDRFGAMPREVENLLEVVAIKQACKRANVEKIDAGPKGAVVTFRNHDFPNPQGLIGFIQKFGGSAKLRPDHKMVLMRNWEAEPDRLKGARNLADRLSEIAALA</sequence>
<dbReference type="InterPro" id="IPR036101">
    <property type="entry name" value="CarD-like/TRCF_RID_sf"/>
</dbReference>
<accession>A0A8J7V0Q7</accession>
<dbReference type="InterPro" id="IPR001650">
    <property type="entry name" value="Helicase_C-like"/>
</dbReference>
<dbReference type="InterPro" id="IPR005118">
    <property type="entry name" value="TRCF_C"/>
</dbReference>
<dbReference type="SMART" id="SM00487">
    <property type="entry name" value="DEXDc"/>
    <property type="match status" value="1"/>
</dbReference>
<dbReference type="GO" id="GO:0003684">
    <property type="term" value="F:damaged DNA binding"/>
    <property type="evidence" value="ECO:0007669"/>
    <property type="project" value="InterPro"/>
</dbReference>
<dbReference type="NCBIfam" id="TIGR00580">
    <property type="entry name" value="mfd"/>
    <property type="match status" value="1"/>
</dbReference>
<dbReference type="GO" id="GO:0005524">
    <property type="term" value="F:ATP binding"/>
    <property type="evidence" value="ECO:0007669"/>
    <property type="project" value="UniProtKB-UniRule"/>
</dbReference>
<dbReference type="InterPro" id="IPR014001">
    <property type="entry name" value="Helicase_ATP-bd"/>
</dbReference>
<dbReference type="Pfam" id="PF00270">
    <property type="entry name" value="DEAD"/>
    <property type="match status" value="1"/>
</dbReference>
<dbReference type="GO" id="GO:0016787">
    <property type="term" value="F:hydrolase activity"/>
    <property type="evidence" value="ECO:0007669"/>
    <property type="project" value="UniProtKB-KW"/>
</dbReference>
<dbReference type="SMART" id="SM00490">
    <property type="entry name" value="HELICc"/>
    <property type="match status" value="1"/>
</dbReference>
<dbReference type="EC" id="3.6.4.-" evidence="9"/>
<dbReference type="SUPFAM" id="SSF52540">
    <property type="entry name" value="P-loop containing nucleoside triphosphate hydrolases"/>
    <property type="match status" value="4"/>
</dbReference>
<evidence type="ECO:0000256" key="1">
    <source>
        <dbReference type="ARBA" id="ARBA00022490"/>
    </source>
</evidence>
<dbReference type="Gene3D" id="3.30.2060.10">
    <property type="entry name" value="Penicillin-binding protein 1b domain"/>
    <property type="match status" value="1"/>
</dbReference>
<dbReference type="Gene3D" id="3.40.50.300">
    <property type="entry name" value="P-loop containing nucleotide triphosphate hydrolases"/>
    <property type="match status" value="2"/>
</dbReference>
<dbReference type="PANTHER" id="PTHR47964">
    <property type="entry name" value="ATP-DEPENDENT DNA HELICASE HOMOLOG RECG, CHLOROPLASTIC"/>
    <property type="match status" value="1"/>
</dbReference>
<evidence type="ECO:0000256" key="8">
    <source>
        <dbReference type="ARBA" id="ARBA00023204"/>
    </source>
</evidence>
<dbReference type="InterPro" id="IPR003711">
    <property type="entry name" value="CarD-like/TRCF_RID"/>
</dbReference>
<dbReference type="SMART" id="SM00982">
    <property type="entry name" value="TRCF"/>
    <property type="match status" value="1"/>
</dbReference>
<dbReference type="PROSITE" id="PS51194">
    <property type="entry name" value="HELICASE_CTER"/>
    <property type="match status" value="1"/>
</dbReference>
<dbReference type="GO" id="GO:0003678">
    <property type="term" value="F:DNA helicase activity"/>
    <property type="evidence" value="ECO:0007669"/>
    <property type="project" value="TreeGrafter"/>
</dbReference>
<comment type="similarity">
    <text evidence="9">In the C-terminal section; belongs to the helicase family. RecG subfamily.</text>
</comment>
<comment type="function">
    <text evidence="9">Couples transcription and DNA repair by recognizing RNA polymerase (RNAP) stalled at DNA lesions. Mediates ATP-dependent release of RNAP and its truncated transcript from the DNA, and recruitment of nucleotide excision repair machinery to the damaged site.</text>
</comment>
<protein>
    <recommendedName>
        <fullName evidence="9">Transcription-repair-coupling factor</fullName>
        <shortName evidence="9">TRCF</shortName>
        <ecNumber evidence="9">3.6.4.-</ecNumber>
    </recommendedName>
</protein>
<evidence type="ECO:0000259" key="10">
    <source>
        <dbReference type="PROSITE" id="PS51192"/>
    </source>
</evidence>
<dbReference type="Pfam" id="PF03461">
    <property type="entry name" value="TRCF"/>
    <property type="match status" value="1"/>
</dbReference>
<dbReference type="AlphaFoldDB" id="A0A8J7V0Q7"/>
<evidence type="ECO:0000259" key="11">
    <source>
        <dbReference type="PROSITE" id="PS51194"/>
    </source>
</evidence>
<evidence type="ECO:0000256" key="7">
    <source>
        <dbReference type="ARBA" id="ARBA00023125"/>
    </source>
</evidence>
<gene>
    <name evidence="9 12" type="primary">mfd</name>
    <name evidence="12" type="ORF">KAJ83_00930</name>
</gene>
<keyword evidence="6 9" id="KW-0067">ATP-binding</keyword>
<dbReference type="Pfam" id="PF00271">
    <property type="entry name" value="Helicase_C"/>
    <property type="match status" value="1"/>
</dbReference>
<organism evidence="12 13">
    <name type="scientific">Marivibrio halodurans</name>
    <dbReference type="NCBI Taxonomy" id="2039722"/>
    <lineage>
        <taxon>Bacteria</taxon>
        <taxon>Pseudomonadati</taxon>
        <taxon>Pseudomonadota</taxon>
        <taxon>Alphaproteobacteria</taxon>
        <taxon>Rhodospirillales</taxon>
        <taxon>Rhodospirillaceae</taxon>
        <taxon>Marivibrio</taxon>
    </lineage>
</organism>
<dbReference type="InterPro" id="IPR037235">
    <property type="entry name" value="TRCF-like_C_D7"/>
</dbReference>
<dbReference type="SUPFAM" id="SSF143517">
    <property type="entry name" value="TRCF domain-like"/>
    <property type="match status" value="1"/>
</dbReference>
<name>A0A8J7V0Q7_9PROT</name>
<evidence type="ECO:0000256" key="5">
    <source>
        <dbReference type="ARBA" id="ARBA00022806"/>
    </source>
</evidence>